<evidence type="ECO:0000313" key="2">
    <source>
        <dbReference type="Proteomes" id="UP001642464"/>
    </source>
</evidence>
<reference evidence="1 2" key="1">
    <citation type="submission" date="2024-02" db="EMBL/GenBank/DDBJ databases">
        <authorList>
            <person name="Chen Y."/>
            <person name="Shah S."/>
            <person name="Dougan E. K."/>
            <person name="Thang M."/>
            <person name="Chan C."/>
        </authorList>
    </citation>
    <scope>NUCLEOTIDE SEQUENCE [LARGE SCALE GENOMIC DNA]</scope>
</reference>
<dbReference type="EMBL" id="CAXAMM010017236">
    <property type="protein sequence ID" value="CAK9040702.1"/>
    <property type="molecule type" value="Genomic_DNA"/>
</dbReference>
<keyword evidence="2" id="KW-1185">Reference proteome</keyword>
<proteinExistence type="predicted"/>
<comment type="caution">
    <text evidence="1">The sequence shown here is derived from an EMBL/GenBank/DDBJ whole genome shotgun (WGS) entry which is preliminary data.</text>
</comment>
<evidence type="ECO:0000313" key="1">
    <source>
        <dbReference type="EMBL" id="CAK9040702.1"/>
    </source>
</evidence>
<protein>
    <submittedName>
        <fullName evidence="1">Uncharacterized protein</fullName>
    </submittedName>
</protein>
<dbReference type="Proteomes" id="UP001642464">
    <property type="component" value="Unassembled WGS sequence"/>
</dbReference>
<accession>A0ABP0LQR2</accession>
<organism evidence="1 2">
    <name type="scientific">Durusdinium trenchii</name>
    <dbReference type="NCBI Taxonomy" id="1381693"/>
    <lineage>
        <taxon>Eukaryota</taxon>
        <taxon>Sar</taxon>
        <taxon>Alveolata</taxon>
        <taxon>Dinophyceae</taxon>
        <taxon>Suessiales</taxon>
        <taxon>Symbiodiniaceae</taxon>
        <taxon>Durusdinium</taxon>
    </lineage>
</organism>
<feature type="non-terminal residue" evidence="1">
    <location>
        <position position="488"/>
    </location>
</feature>
<name>A0ABP0LQR2_9DINO</name>
<sequence length="488" mass="54929">MTPAQFDLLVKRLILMKTPKVVVMLVLLTWWLDLPKHHDYQTLEFFAGVGRIAAMSQFCGYQSAAVPNESVLELFKNMPWCQEGALWEEEADLRDALIYVRGSKLLKIPEEESNHGDGDEIEDGPEEIASVLQKDAFVKKCKKRVQTIQEQDLWVPGAFMSEEDTQKEGSRIKGIKADCAKNKGWIRLSERAAAIDKELLAVTEQVTGVSTDGIVDGYKRKCADALNLSTRAQCGAQGPFISHIKSQLKKEQREREKEELGQACSCCQAYTYGGGLDFSDPMMQRLNAKNNSYLTHFLLCAFASKRFPNFPGLLMSILGGIAEDLAEICEAGIEYGGSRYWFALLGYKSDLEYAAKTGLLSRSYQNVGHKNEIECCHQCGAGGQQVPFEDFGVRARWKSTVFRSPPWTQLPPFASLSFEPWLSGRAAMWFRHDLFHIFRLGCARNFCASAILLLAYENYFDSDGDSHSLDARLKRAWSNFYLWSCAEG</sequence>
<gene>
    <name evidence="1" type="ORF">SCF082_LOCUS23615</name>
</gene>